<dbReference type="EMBL" id="BAABDQ010000003">
    <property type="protein sequence ID" value="GAA3538480.1"/>
    <property type="molecule type" value="Genomic_DNA"/>
</dbReference>
<organism evidence="2 3">
    <name type="scientific">Nonomuraea rosea</name>
    <dbReference type="NCBI Taxonomy" id="638574"/>
    <lineage>
        <taxon>Bacteria</taxon>
        <taxon>Bacillati</taxon>
        <taxon>Actinomycetota</taxon>
        <taxon>Actinomycetes</taxon>
        <taxon>Streptosporangiales</taxon>
        <taxon>Streptosporangiaceae</taxon>
        <taxon>Nonomuraea</taxon>
    </lineage>
</organism>
<keyword evidence="3" id="KW-1185">Reference proteome</keyword>
<evidence type="ECO:0008006" key="4">
    <source>
        <dbReference type="Google" id="ProtNLM"/>
    </source>
</evidence>
<proteinExistence type="predicted"/>
<name>A0ABP6VR70_9ACTN</name>
<evidence type="ECO:0000313" key="2">
    <source>
        <dbReference type="EMBL" id="GAA3538480.1"/>
    </source>
</evidence>
<evidence type="ECO:0000256" key="1">
    <source>
        <dbReference type="SAM" id="MobiDB-lite"/>
    </source>
</evidence>
<sequence length="237" mass="25138">MTTGQEQELRELLEGDSDGGPRGGVTVADVDARVRGLRRRRAQVAGSAALAVLAVTAAVSVPPRTRPATAPGEVWTGVLAQPSAAEQARPIYRSLPFYHRFQRGGTRETLMFGSSAKKVRFSVRCPTGGYALIWLNGKLAANGRCDGTASSSPHWLGQDAAARPDVPNEVTAALIPTTAARTTGRMTEERARELLDGAAPYAADWLVTVMDVESLTCRADVVVINPATGDIVPTCKK</sequence>
<comment type="caution">
    <text evidence="2">The sequence shown here is derived from an EMBL/GenBank/DDBJ whole genome shotgun (WGS) entry which is preliminary data.</text>
</comment>
<gene>
    <name evidence="2" type="ORF">GCM10022419_018070</name>
</gene>
<reference evidence="3" key="1">
    <citation type="journal article" date="2019" name="Int. J. Syst. Evol. Microbiol.">
        <title>The Global Catalogue of Microorganisms (GCM) 10K type strain sequencing project: providing services to taxonomists for standard genome sequencing and annotation.</title>
        <authorList>
            <consortium name="The Broad Institute Genomics Platform"/>
            <consortium name="The Broad Institute Genome Sequencing Center for Infectious Disease"/>
            <person name="Wu L."/>
            <person name="Ma J."/>
        </authorList>
    </citation>
    <scope>NUCLEOTIDE SEQUENCE [LARGE SCALE GENOMIC DNA]</scope>
    <source>
        <strain evidence="3">JCM 17326</strain>
    </source>
</reference>
<feature type="region of interest" description="Disordered" evidence="1">
    <location>
        <begin position="1"/>
        <end position="24"/>
    </location>
</feature>
<dbReference type="Proteomes" id="UP001500630">
    <property type="component" value="Unassembled WGS sequence"/>
</dbReference>
<accession>A0ABP6VR70</accession>
<protein>
    <recommendedName>
        <fullName evidence="4">PepSY domain-containing protein</fullName>
    </recommendedName>
</protein>
<evidence type="ECO:0000313" key="3">
    <source>
        <dbReference type="Proteomes" id="UP001500630"/>
    </source>
</evidence>
<dbReference type="RefSeq" id="WP_345560140.1">
    <property type="nucleotide sequence ID" value="NZ_BAABDQ010000003.1"/>
</dbReference>